<dbReference type="InterPro" id="IPR051205">
    <property type="entry name" value="UbiH/COQ6_monooxygenase"/>
</dbReference>
<evidence type="ECO:0000256" key="4">
    <source>
        <dbReference type="ARBA" id="ARBA00022630"/>
    </source>
</evidence>
<feature type="domain" description="FAD-binding" evidence="9">
    <location>
        <begin position="9"/>
        <end position="340"/>
    </location>
</feature>
<dbReference type="InterPro" id="IPR002938">
    <property type="entry name" value="FAD-bd"/>
</dbReference>
<dbReference type="EMBL" id="MEIL01000026">
    <property type="protein sequence ID" value="PIT39600.1"/>
    <property type="molecule type" value="Genomic_DNA"/>
</dbReference>
<dbReference type="RefSeq" id="WP_100152014.1">
    <property type="nucleotide sequence ID" value="NZ_MEIL01000026.1"/>
</dbReference>
<dbReference type="Pfam" id="PF01494">
    <property type="entry name" value="FAD_binding_3"/>
    <property type="match status" value="1"/>
</dbReference>
<gene>
    <name evidence="10" type="ORF">BHC54_05010</name>
</gene>
<dbReference type="InterPro" id="IPR018168">
    <property type="entry name" value="Ubi_Hdrlase_CS"/>
</dbReference>
<dbReference type="GO" id="GO:0016705">
    <property type="term" value="F:oxidoreductase activity, acting on paired donors, with incorporation or reduction of molecular oxygen"/>
    <property type="evidence" value="ECO:0007669"/>
    <property type="project" value="InterPro"/>
</dbReference>
<keyword evidence="8" id="KW-0812">Transmembrane</keyword>
<evidence type="ECO:0000256" key="7">
    <source>
        <dbReference type="ARBA" id="ARBA00023033"/>
    </source>
</evidence>
<dbReference type="SUPFAM" id="SSF51905">
    <property type="entry name" value="FAD/NAD(P)-binding domain"/>
    <property type="match status" value="1"/>
</dbReference>
<dbReference type="Gene3D" id="3.50.50.60">
    <property type="entry name" value="FAD/NAD(P)-binding domain"/>
    <property type="match status" value="2"/>
</dbReference>
<comment type="similarity">
    <text evidence="3">Belongs to the UbiH/COQ6 family.</text>
</comment>
<evidence type="ECO:0000256" key="1">
    <source>
        <dbReference type="ARBA" id="ARBA00001974"/>
    </source>
</evidence>
<evidence type="ECO:0000313" key="10">
    <source>
        <dbReference type="EMBL" id="PIT39600.1"/>
    </source>
</evidence>
<dbReference type="PANTHER" id="PTHR43876">
    <property type="entry name" value="UBIQUINONE BIOSYNTHESIS MONOOXYGENASE COQ6, MITOCHONDRIAL"/>
    <property type="match status" value="1"/>
</dbReference>
<evidence type="ECO:0000313" key="11">
    <source>
        <dbReference type="Proteomes" id="UP000230202"/>
    </source>
</evidence>
<dbReference type="InterPro" id="IPR036188">
    <property type="entry name" value="FAD/NAD-bd_sf"/>
</dbReference>
<proteinExistence type="inferred from homology"/>
<protein>
    <submittedName>
        <fullName evidence="10">Ubiquinone biosynthesis protein UbiH</fullName>
    </submittedName>
</protein>
<dbReference type="Proteomes" id="UP000230202">
    <property type="component" value="Unassembled WGS sequence"/>
</dbReference>
<keyword evidence="11" id="KW-1185">Reference proteome</keyword>
<dbReference type="PROSITE" id="PS01304">
    <property type="entry name" value="UBIH"/>
    <property type="match status" value="1"/>
</dbReference>
<keyword evidence="5" id="KW-0274">FAD</keyword>
<evidence type="ECO:0000256" key="6">
    <source>
        <dbReference type="ARBA" id="ARBA00023002"/>
    </source>
</evidence>
<dbReference type="PRINTS" id="PR00420">
    <property type="entry name" value="RNGMNOXGNASE"/>
</dbReference>
<evidence type="ECO:0000256" key="2">
    <source>
        <dbReference type="ARBA" id="ARBA00004749"/>
    </source>
</evidence>
<dbReference type="UniPathway" id="UPA00232"/>
<comment type="caution">
    <text evidence="10">The sequence shown here is derived from an EMBL/GenBank/DDBJ whole genome shotgun (WGS) entry which is preliminary data.</text>
</comment>
<comment type="cofactor">
    <cofactor evidence="1">
        <name>FAD</name>
        <dbReference type="ChEBI" id="CHEBI:57692"/>
    </cofactor>
</comment>
<sequence>MQHKQQTDFDIIVLGGGLIGATLALILQQQGKSVLLVEKAPPTTKLTSLTQSWDARIYAISPANQQLLNKLGVWPAERVQPVSRMEVHGDTNGHISFDAASVKVPYLNYMLENRYLLARIWLALVETDVTTVQSKPQMISTDVWSAQLTLENGSSYRSQLLIGADGAQSWLRQQAGITVNVSPYQQQGLVANFNTEKYHHGCAYQWFSHGDILAYLPLPGHQISIVWSTASADKLSHLNGEDFACKVAEAGNYQLGELCPITPVFAFDLIKRQPQTIISQRIALIGDAAHTVHPLAGQGVNLGFADVEYLSQLLAHADDLGSWSLLRQYQRSRLLAVRTMQQGCDGLFRLFANNYLPGISWLRNQGMNMVNNLDSLKNQLTRQAMGL</sequence>
<dbReference type="AlphaFoldDB" id="A0A2N9X798"/>
<evidence type="ECO:0000256" key="8">
    <source>
        <dbReference type="SAM" id="Phobius"/>
    </source>
</evidence>
<accession>A0A2N9X798</accession>
<keyword evidence="8" id="KW-1133">Transmembrane helix</keyword>
<reference evidence="10" key="1">
    <citation type="journal article" date="2017" name="MBio">
        <title>Type VI secretion-mediated competition in the bee gut microbiome.</title>
        <authorList>
            <person name="Steele M.I."/>
            <person name="Kwong W.K."/>
            <person name="Powell J.E."/>
            <person name="Whiteley M."/>
            <person name="Moran N.A."/>
        </authorList>
    </citation>
    <scope>NUCLEOTIDE SEQUENCE [LARGE SCALE GENOMIC DNA]</scope>
    <source>
        <strain evidence="10">WkB273</strain>
    </source>
</reference>
<keyword evidence="8" id="KW-0472">Membrane</keyword>
<evidence type="ECO:0000256" key="5">
    <source>
        <dbReference type="ARBA" id="ARBA00022827"/>
    </source>
</evidence>
<evidence type="ECO:0000256" key="3">
    <source>
        <dbReference type="ARBA" id="ARBA00005349"/>
    </source>
</evidence>
<keyword evidence="6" id="KW-0560">Oxidoreductase</keyword>
<name>A0A2N9X798_9NEIS</name>
<evidence type="ECO:0000259" key="9">
    <source>
        <dbReference type="Pfam" id="PF01494"/>
    </source>
</evidence>
<dbReference type="InterPro" id="IPR010971">
    <property type="entry name" value="UbiH/COQ6"/>
</dbReference>
<dbReference type="GO" id="GO:0006744">
    <property type="term" value="P:ubiquinone biosynthetic process"/>
    <property type="evidence" value="ECO:0007669"/>
    <property type="project" value="UniProtKB-UniPathway"/>
</dbReference>
<dbReference type="NCBIfam" id="TIGR01988">
    <property type="entry name" value="Ubi-OHases"/>
    <property type="match status" value="1"/>
</dbReference>
<dbReference type="GO" id="GO:0071949">
    <property type="term" value="F:FAD binding"/>
    <property type="evidence" value="ECO:0007669"/>
    <property type="project" value="InterPro"/>
</dbReference>
<feature type="transmembrane region" description="Helical" evidence="8">
    <location>
        <begin position="9"/>
        <end position="27"/>
    </location>
</feature>
<keyword evidence="10" id="KW-0830">Ubiquinone</keyword>
<comment type="pathway">
    <text evidence="2">Cofactor biosynthesis; ubiquinone biosynthesis.</text>
</comment>
<dbReference type="GO" id="GO:0004497">
    <property type="term" value="F:monooxygenase activity"/>
    <property type="evidence" value="ECO:0007669"/>
    <property type="project" value="UniProtKB-KW"/>
</dbReference>
<keyword evidence="7" id="KW-0503">Monooxygenase</keyword>
<dbReference type="PANTHER" id="PTHR43876:SF7">
    <property type="entry name" value="UBIQUINONE BIOSYNTHESIS MONOOXYGENASE COQ6, MITOCHONDRIAL"/>
    <property type="match status" value="1"/>
</dbReference>
<keyword evidence="4" id="KW-0285">Flavoprotein</keyword>
<organism evidence="10 11">
    <name type="scientific">Snodgrassella alvi</name>
    <dbReference type="NCBI Taxonomy" id="1196083"/>
    <lineage>
        <taxon>Bacteria</taxon>
        <taxon>Pseudomonadati</taxon>
        <taxon>Pseudomonadota</taxon>
        <taxon>Betaproteobacteria</taxon>
        <taxon>Neisseriales</taxon>
        <taxon>Neisseriaceae</taxon>
        <taxon>Snodgrassella</taxon>
    </lineage>
</organism>